<organism evidence="1 3">
    <name type="scientific">Linum tenue</name>
    <dbReference type="NCBI Taxonomy" id="586396"/>
    <lineage>
        <taxon>Eukaryota</taxon>
        <taxon>Viridiplantae</taxon>
        <taxon>Streptophyta</taxon>
        <taxon>Embryophyta</taxon>
        <taxon>Tracheophyta</taxon>
        <taxon>Spermatophyta</taxon>
        <taxon>Magnoliopsida</taxon>
        <taxon>eudicotyledons</taxon>
        <taxon>Gunneridae</taxon>
        <taxon>Pentapetalae</taxon>
        <taxon>rosids</taxon>
        <taxon>fabids</taxon>
        <taxon>Malpighiales</taxon>
        <taxon>Linaceae</taxon>
        <taxon>Linum</taxon>
    </lineage>
</organism>
<sequence length="81" mass="9385">MHFNSVMFVNFQVSAIMCVRHPTAYLRWRHALCLCVYECAWLLVIEPPGGWVTTGRGRWSGHYWTALRNAVVDRAWTDGDT</sequence>
<evidence type="ECO:0000313" key="3">
    <source>
        <dbReference type="Proteomes" id="UP001154282"/>
    </source>
</evidence>
<protein>
    <recommendedName>
        <fullName evidence="4">Secreted protein</fullName>
    </recommendedName>
</protein>
<evidence type="ECO:0008006" key="4">
    <source>
        <dbReference type="Google" id="ProtNLM"/>
    </source>
</evidence>
<dbReference type="AlphaFoldDB" id="A0AAV0NVV0"/>
<dbReference type="EMBL" id="CAMGYJ010000008">
    <property type="protein sequence ID" value="CAI0462820.1"/>
    <property type="molecule type" value="Genomic_DNA"/>
</dbReference>
<proteinExistence type="predicted"/>
<reference evidence="1" key="1">
    <citation type="submission" date="2022-08" db="EMBL/GenBank/DDBJ databases">
        <authorList>
            <person name="Gutierrez-Valencia J."/>
        </authorList>
    </citation>
    <scope>NUCLEOTIDE SEQUENCE</scope>
</reference>
<accession>A0AAV0NVV0</accession>
<dbReference type="Proteomes" id="UP001154282">
    <property type="component" value="Unassembled WGS sequence"/>
</dbReference>
<dbReference type="EMBL" id="CAMGYJ010000008">
    <property type="protein sequence ID" value="CAI0462868.1"/>
    <property type="molecule type" value="Genomic_DNA"/>
</dbReference>
<evidence type="ECO:0000313" key="2">
    <source>
        <dbReference type="EMBL" id="CAI0462868.1"/>
    </source>
</evidence>
<keyword evidence="3" id="KW-1185">Reference proteome</keyword>
<name>A0AAV0NVV0_9ROSI</name>
<gene>
    <name evidence="1" type="ORF">LITE_LOCUS35532</name>
    <name evidence="2" type="ORF">LITE_LOCUS35549</name>
</gene>
<comment type="caution">
    <text evidence="1">The sequence shown here is derived from an EMBL/GenBank/DDBJ whole genome shotgun (WGS) entry which is preliminary data.</text>
</comment>
<evidence type="ECO:0000313" key="1">
    <source>
        <dbReference type="EMBL" id="CAI0462820.1"/>
    </source>
</evidence>